<proteinExistence type="predicted"/>
<evidence type="ECO:0000313" key="3">
    <source>
        <dbReference type="Proteomes" id="UP000198850"/>
    </source>
</evidence>
<keyword evidence="3" id="KW-1185">Reference proteome</keyword>
<dbReference type="OrthoDB" id="981159at2"/>
<keyword evidence="1" id="KW-0175">Coiled coil</keyword>
<protein>
    <submittedName>
        <fullName evidence="2">Uncharacterized protein</fullName>
    </submittedName>
</protein>
<reference evidence="2 3" key="1">
    <citation type="submission" date="2016-10" db="EMBL/GenBank/DDBJ databases">
        <authorList>
            <person name="de Groot N.N."/>
        </authorList>
    </citation>
    <scope>NUCLEOTIDE SEQUENCE [LARGE SCALE GENOMIC DNA]</scope>
    <source>
        <strain evidence="2 3">DSM 19033</strain>
    </source>
</reference>
<accession>A0A1H3YFH5</accession>
<dbReference type="RefSeq" id="WP_139298253.1">
    <property type="nucleotide sequence ID" value="NZ_FNRA01000002.1"/>
</dbReference>
<dbReference type="Proteomes" id="UP000198850">
    <property type="component" value="Unassembled WGS sequence"/>
</dbReference>
<evidence type="ECO:0000313" key="2">
    <source>
        <dbReference type="EMBL" id="SEA10349.1"/>
    </source>
</evidence>
<name>A0A1H3YFH5_9SPHI</name>
<sequence>MRKPKDLKGRGKSLYLAVTMSRFSNKDAAIKAGYKENTYYSHIKQEFLDYSILEKYGRAIGYDFSVEYPEMAEYFPDIIQDTISKTKDFELLQNKYLALLEKHKDLMEKYSDLQEKVIALEQKSKR</sequence>
<organism evidence="2 3">
    <name type="scientific">Pedobacter hartonius</name>
    <dbReference type="NCBI Taxonomy" id="425514"/>
    <lineage>
        <taxon>Bacteria</taxon>
        <taxon>Pseudomonadati</taxon>
        <taxon>Bacteroidota</taxon>
        <taxon>Sphingobacteriia</taxon>
        <taxon>Sphingobacteriales</taxon>
        <taxon>Sphingobacteriaceae</taxon>
        <taxon>Pedobacter</taxon>
    </lineage>
</organism>
<evidence type="ECO:0000256" key="1">
    <source>
        <dbReference type="SAM" id="Coils"/>
    </source>
</evidence>
<dbReference type="EMBL" id="FNRA01000002">
    <property type="protein sequence ID" value="SEA10349.1"/>
    <property type="molecule type" value="Genomic_DNA"/>
</dbReference>
<gene>
    <name evidence="2" type="ORF">SAMN05443550_1021</name>
</gene>
<dbReference type="AlphaFoldDB" id="A0A1H3YFH5"/>
<feature type="coiled-coil region" evidence="1">
    <location>
        <begin position="89"/>
        <end position="123"/>
    </location>
</feature>